<comment type="caution">
    <text evidence="3">The sequence shown here is derived from an EMBL/GenBank/DDBJ whole genome shotgun (WGS) entry which is preliminary data.</text>
</comment>
<dbReference type="EMBL" id="JACATN010000003">
    <property type="protein sequence ID" value="MBT2161450.1"/>
    <property type="molecule type" value="Genomic_DNA"/>
</dbReference>
<proteinExistence type="predicted"/>
<dbReference type="InterPro" id="IPR011006">
    <property type="entry name" value="CheY-like_superfamily"/>
</dbReference>
<feature type="domain" description="Response regulatory" evidence="2">
    <location>
        <begin position="13"/>
        <end position="133"/>
    </location>
</feature>
<dbReference type="Proteomes" id="UP000740413">
    <property type="component" value="Unassembled WGS sequence"/>
</dbReference>
<dbReference type="PANTHER" id="PTHR44520">
    <property type="entry name" value="RESPONSE REGULATOR RCP1-RELATED"/>
    <property type="match status" value="1"/>
</dbReference>
<dbReference type="InterPro" id="IPR052893">
    <property type="entry name" value="TCS_response_regulator"/>
</dbReference>
<sequence>MTNQKQKIDMTLNLYLADDDKEDRELFVEAIDEIKIATKVTQFDNGVDLMDNLFSTTDLPDAVFLDLHMPLMNGFECLTDIRNFSRFDGIKVIVYSTSYLQREVNQLQADGANQYIQKPSSFDDLKIMLHKSLLSMVHKDKEEANPGQFVILV</sequence>
<evidence type="ECO:0000313" key="3">
    <source>
        <dbReference type="EMBL" id="MBT2161450.1"/>
    </source>
</evidence>
<organism evidence="3 4">
    <name type="scientific">Zobellia barbeyronii</name>
    <dbReference type="NCBI Taxonomy" id="2748009"/>
    <lineage>
        <taxon>Bacteria</taxon>
        <taxon>Pseudomonadati</taxon>
        <taxon>Bacteroidota</taxon>
        <taxon>Flavobacteriia</taxon>
        <taxon>Flavobacteriales</taxon>
        <taxon>Flavobacteriaceae</taxon>
        <taxon>Zobellia</taxon>
    </lineage>
</organism>
<dbReference type="SMART" id="SM00448">
    <property type="entry name" value="REC"/>
    <property type="match status" value="1"/>
</dbReference>
<dbReference type="SUPFAM" id="SSF52172">
    <property type="entry name" value="CheY-like"/>
    <property type="match status" value="1"/>
</dbReference>
<dbReference type="Gene3D" id="3.40.50.2300">
    <property type="match status" value="1"/>
</dbReference>
<evidence type="ECO:0000259" key="2">
    <source>
        <dbReference type="PROSITE" id="PS50110"/>
    </source>
</evidence>
<dbReference type="PROSITE" id="PS50110">
    <property type="entry name" value="RESPONSE_REGULATORY"/>
    <property type="match status" value="1"/>
</dbReference>
<keyword evidence="4" id="KW-1185">Reference proteome</keyword>
<keyword evidence="1" id="KW-0597">Phosphoprotein</keyword>
<reference evidence="4" key="2">
    <citation type="submission" date="2023-07" db="EMBL/GenBank/DDBJ databases">
        <title>Zobellia barbeyronii sp. nov., a new marine flavobacterium, isolated from green and red algae.</title>
        <authorList>
            <person name="Nedashkovskaya O.I."/>
            <person name="Otstavnykh N."/>
            <person name="Zhukova N."/>
            <person name="Guzev K."/>
            <person name="Chausova V."/>
            <person name="Tekutyeva L."/>
            <person name="Mikhailov V."/>
            <person name="Isaeva M."/>
        </authorList>
    </citation>
    <scope>NUCLEOTIDE SEQUENCE [LARGE SCALE GENOMIC DNA]</scope>
    <source>
        <strain evidence="4">KMM 6746</strain>
    </source>
</reference>
<evidence type="ECO:0000313" key="4">
    <source>
        <dbReference type="Proteomes" id="UP000740413"/>
    </source>
</evidence>
<feature type="modified residue" description="4-aspartylphosphate" evidence="1">
    <location>
        <position position="66"/>
    </location>
</feature>
<reference evidence="3 4" key="1">
    <citation type="submission" date="2020-06" db="EMBL/GenBank/DDBJ databases">
        <authorList>
            <person name="Isaeva M.P."/>
            <person name="Chernysheva N.Y."/>
        </authorList>
    </citation>
    <scope>NUCLEOTIDE SEQUENCE [LARGE SCALE GENOMIC DNA]</scope>
    <source>
        <strain evidence="3 4">KMM 6746</strain>
    </source>
</reference>
<accession>A0ABS5WEC2</accession>
<dbReference type="InterPro" id="IPR001789">
    <property type="entry name" value="Sig_transdc_resp-reg_receiver"/>
</dbReference>
<evidence type="ECO:0000256" key="1">
    <source>
        <dbReference type="PROSITE-ProRule" id="PRU00169"/>
    </source>
</evidence>
<dbReference type="RefSeq" id="WP_214611617.1">
    <property type="nucleotide sequence ID" value="NZ_JACATN010000003.1"/>
</dbReference>
<name>A0ABS5WEC2_9FLAO</name>
<gene>
    <name evidence="3" type="ORF">HW347_09245</name>
</gene>
<dbReference type="Pfam" id="PF00072">
    <property type="entry name" value="Response_reg"/>
    <property type="match status" value="1"/>
</dbReference>
<protein>
    <submittedName>
        <fullName evidence="3">Response regulator</fullName>
    </submittedName>
</protein>